<dbReference type="Proteomes" id="UP001150538">
    <property type="component" value="Unassembled WGS sequence"/>
</dbReference>
<dbReference type="Gene3D" id="3.20.20.80">
    <property type="entry name" value="Glycosidases"/>
    <property type="match status" value="1"/>
</dbReference>
<dbReference type="SUPFAM" id="SSF51445">
    <property type="entry name" value="(Trans)glycosidases"/>
    <property type="match status" value="1"/>
</dbReference>
<evidence type="ECO:0000256" key="6">
    <source>
        <dbReference type="ARBA" id="ARBA00023295"/>
    </source>
</evidence>
<dbReference type="GO" id="GO:0005576">
    <property type="term" value="C:extracellular region"/>
    <property type="evidence" value="ECO:0007669"/>
    <property type="project" value="UniProtKB-SubCell"/>
</dbReference>
<evidence type="ECO:0000256" key="1">
    <source>
        <dbReference type="ARBA" id="ARBA00004613"/>
    </source>
</evidence>
<feature type="domain" description="Glycoside hydrolase family 5" evidence="11">
    <location>
        <begin position="104"/>
        <end position="296"/>
    </location>
</feature>
<keyword evidence="4" id="KW-0732">Signal</keyword>
<proteinExistence type="inferred from homology"/>
<gene>
    <name evidence="12" type="ORF">H4219_005565</name>
</gene>
<evidence type="ECO:0000313" key="12">
    <source>
        <dbReference type="EMBL" id="KAJ1912525.1"/>
    </source>
</evidence>
<evidence type="ECO:0000256" key="5">
    <source>
        <dbReference type="ARBA" id="ARBA00022801"/>
    </source>
</evidence>
<accession>A0A9W8DJL4</accession>
<dbReference type="PANTHER" id="PTHR31297:SF1">
    <property type="entry name" value="GLUCAN 1,3-BETA-GLUCOSIDASE I_II-RELATED"/>
    <property type="match status" value="1"/>
</dbReference>
<dbReference type="GO" id="GO:0071555">
    <property type="term" value="P:cell wall organization"/>
    <property type="evidence" value="ECO:0007669"/>
    <property type="project" value="UniProtKB-KW"/>
</dbReference>
<dbReference type="GO" id="GO:0009251">
    <property type="term" value="P:glucan catabolic process"/>
    <property type="evidence" value="ECO:0007669"/>
    <property type="project" value="TreeGrafter"/>
</dbReference>
<comment type="similarity">
    <text evidence="2 10">Belongs to the glycosyl hydrolase 5 (cellulase A) family.</text>
</comment>
<dbReference type="EC" id="3.2.1.58" evidence="9"/>
<dbReference type="GO" id="GO:0004338">
    <property type="term" value="F:glucan exo-1,3-beta-glucosidase activity"/>
    <property type="evidence" value="ECO:0007669"/>
    <property type="project" value="UniProtKB-EC"/>
</dbReference>
<evidence type="ECO:0000256" key="7">
    <source>
        <dbReference type="ARBA" id="ARBA00023316"/>
    </source>
</evidence>
<dbReference type="GO" id="GO:0009986">
    <property type="term" value="C:cell surface"/>
    <property type="evidence" value="ECO:0007669"/>
    <property type="project" value="TreeGrafter"/>
</dbReference>
<dbReference type="InterPro" id="IPR017853">
    <property type="entry name" value="GH"/>
</dbReference>
<evidence type="ECO:0000256" key="2">
    <source>
        <dbReference type="ARBA" id="ARBA00005641"/>
    </source>
</evidence>
<keyword evidence="7" id="KW-0961">Cell wall biogenesis/degradation</keyword>
<sequence length="432" mass="48323">MKILGMFSAAVVAAIMAASGMFLTSGVSGSPINSQASRVEKRFGKGGDMIRGVNLGGWLVIEPWIRPSLFKQFENVSQDKVAVDEWTFCEKLGKSRCKAQLQRHWNEWVTEDDIRYLASNGINHIRIPIGYWALANDPKEPYVDGQVPYLEKAIGWARSAGINVILDLHGAPGSQNGFDNSGRFGPINWLKDQSSHDRTLAALQELAKIAAKHSDTVDILQFVNEPANWGLDMKNVVSFYDTAYDKIRKIAPDVVLALHDSFLPLERWHKLRNPDWQNMIMDTHIYHVFDNGQLRQSHEGHLKMTKDNGNNIAVFNPTMWTITGEWSLATSDCARWLNGFRKGSRWEGTLGSSDGQPQCPTSPNCSCAGGDDGGNDASKFSSAYNKFLADFARAQISAYEKGSGWVFWNFKTEEAPQWSYIKGLQEGWIPKL</sequence>
<evidence type="ECO:0000259" key="11">
    <source>
        <dbReference type="Pfam" id="PF00150"/>
    </source>
</evidence>
<dbReference type="OrthoDB" id="62120at2759"/>
<comment type="caution">
    <text evidence="12">The sequence shown here is derived from an EMBL/GenBank/DDBJ whole genome shotgun (WGS) entry which is preliminary data.</text>
</comment>
<keyword evidence="13" id="KW-1185">Reference proteome</keyword>
<dbReference type="InterPro" id="IPR050386">
    <property type="entry name" value="Glycosyl_hydrolase_5"/>
</dbReference>
<keyword evidence="3" id="KW-0964">Secreted</keyword>
<dbReference type="AlphaFoldDB" id="A0A9W8DJL4"/>
<organism evidence="12 13">
    <name type="scientific">Mycoemilia scoparia</name>
    <dbReference type="NCBI Taxonomy" id="417184"/>
    <lineage>
        <taxon>Eukaryota</taxon>
        <taxon>Fungi</taxon>
        <taxon>Fungi incertae sedis</taxon>
        <taxon>Zoopagomycota</taxon>
        <taxon>Kickxellomycotina</taxon>
        <taxon>Kickxellomycetes</taxon>
        <taxon>Kickxellales</taxon>
        <taxon>Kickxellaceae</taxon>
        <taxon>Mycoemilia</taxon>
    </lineage>
</organism>
<dbReference type="PANTHER" id="PTHR31297">
    <property type="entry name" value="GLUCAN ENDO-1,6-BETA-GLUCOSIDASE B"/>
    <property type="match status" value="1"/>
</dbReference>
<evidence type="ECO:0000313" key="13">
    <source>
        <dbReference type="Proteomes" id="UP001150538"/>
    </source>
</evidence>
<dbReference type="Pfam" id="PF00150">
    <property type="entry name" value="Cellulase"/>
    <property type="match status" value="1"/>
</dbReference>
<dbReference type="InterPro" id="IPR001547">
    <property type="entry name" value="Glyco_hydro_5"/>
</dbReference>
<reference evidence="12" key="1">
    <citation type="submission" date="2022-07" db="EMBL/GenBank/DDBJ databases">
        <title>Phylogenomic reconstructions and comparative analyses of Kickxellomycotina fungi.</title>
        <authorList>
            <person name="Reynolds N.K."/>
            <person name="Stajich J.E."/>
            <person name="Barry K."/>
            <person name="Grigoriev I.V."/>
            <person name="Crous P."/>
            <person name="Smith M.E."/>
        </authorList>
    </citation>
    <scope>NUCLEOTIDE SEQUENCE</scope>
    <source>
        <strain evidence="12">NBRC 100468</strain>
    </source>
</reference>
<name>A0A9W8DJL4_9FUNG</name>
<keyword evidence="6 10" id="KW-0326">Glycosidase</keyword>
<keyword evidence="5 10" id="KW-0378">Hydrolase</keyword>
<evidence type="ECO:0000256" key="10">
    <source>
        <dbReference type="RuleBase" id="RU361153"/>
    </source>
</evidence>
<evidence type="ECO:0000256" key="4">
    <source>
        <dbReference type="ARBA" id="ARBA00022729"/>
    </source>
</evidence>
<evidence type="ECO:0000256" key="8">
    <source>
        <dbReference type="ARBA" id="ARBA00036824"/>
    </source>
</evidence>
<protein>
    <recommendedName>
        <fullName evidence="9">glucan 1,3-beta-glucosidase</fullName>
        <ecNumber evidence="9">3.2.1.58</ecNumber>
    </recommendedName>
</protein>
<comment type="catalytic activity">
    <reaction evidence="8">
        <text>Successive hydrolysis of beta-D-glucose units from the non-reducing ends of (1-&gt;3)-beta-D-glucans, releasing alpha-glucose.</text>
        <dbReference type="EC" id="3.2.1.58"/>
    </reaction>
</comment>
<dbReference type="EMBL" id="JANBPU010000337">
    <property type="protein sequence ID" value="KAJ1912525.1"/>
    <property type="molecule type" value="Genomic_DNA"/>
</dbReference>
<evidence type="ECO:0000256" key="3">
    <source>
        <dbReference type="ARBA" id="ARBA00022525"/>
    </source>
</evidence>
<evidence type="ECO:0000256" key="9">
    <source>
        <dbReference type="ARBA" id="ARBA00038929"/>
    </source>
</evidence>
<comment type="subcellular location">
    <subcellularLocation>
        <location evidence="1">Secreted</location>
    </subcellularLocation>
</comment>